<evidence type="ECO:0000313" key="7">
    <source>
        <dbReference type="Proteomes" id="UP000199585"/>
    </source>
</evidence>
<feature type="transmembrane region" description="Helical" evidence="5">
    <location>
        <begin position="69"/>
        <end position="88"/>
    </location>
</feature>
<keyword evidence="4 5" id="KW-0472">Membrane</keyword>
<dbReference type="PANTHER" id="PTHR10989:SF16">
    <property type="entry name" value="AT02829P-RELATED"/>
    <property type="match status" value="1"/>
</dbReference>
<evidence type="ECO:0000256" key="3">
    <source>
        <dbReference type="ARBA" id="ARBA00022989"/>
    </source>
</evidence>
<accession>A0A1H8J376</accession>
<dbReference type="AlphaFoldDB" id="A0A1H8J376"/>
<proteinExistence type="predicted"/>
<evidence type="ECO:0000256" key="4">
    <source>
        <dbReference type="ARBA" id="ARBA00023136"/>
    </source>
</evidence>
<sequence length="215" mass="23818">MTRAATLYRLFVLLLAAFYALRMLVFGDWSGFGGPFRYLTIWALFLSLFCAVAMYRLSTGRSTGRWDGLVAATAVINAMVVALFWRLYLADPASVLRDGQLGDWWIELYLHGAGPLLQWIDVLVVHRGFRRPLAGLAWLVGLVVGYLTWAEVVVGPMNATPQGSVTSGLPYPFLNDLAFDGRMAFYVTNIGAGIVLLVLFTGLAWTLRRLVPRAP</sequence>
<dbReference type="InterPro" id="IPR006838">
    <property type="entry name" value="ADTRP_AIG1"/>
</dbReference>
<protein>
    <submittedName>
        <fullName evidence="6">FAR-17a/AIG1-like protein</fullName>
    </submittedName>
</protein>
<dbReference type="Proteomes" id="UP000199585">
    <property type="component" value="Unassembled WGS sequence"/>
</dbReference>
<dbReference type="OrthoDB" id="7853064at2"/>
<feature type="transmembrane region" description="Helical" evidence="5">
    <location>
        <begin position="7"/>
        <end position="26"/>
    </location>
</feature>
<keyword evidence="3 5" id="KW-1133">Transmembrane helix</keyword>
<feature type="transmembrane region" description="Helical" evidence="5">
    <location>
        <begin position="108"/>
        <end position="126"/>
    </location>
</feature>
<dbReference type="PANTHER" id="PTHR10989">
    <property type="entry name" value="ANDROGEN-INDUCED PROTEIN 1-RELATED"/>
    <property type="match status" value="1"/>
</dbReference>
<evidence type="ECO:0000256" key="5">
    <source>
        <dbReference type="SAM" id="Phobius"/>
    </source>
</evidence>
<reference evidence="6 7" key="1">
    <citation type="submission" date="2016-10" db="EMBL/GenBank/DDBJ databases">
        <authorList>
            <person name="de Groot N.N."/>
        </authorList>
    </citation>
    <scope>NUCLEOTIDE SEQUENCE [LARGE SCALE GENOMIC DNA]</scope>
    <source>
        <strain evidence="6 7">DSM 16213</strain>
    </source>
</reference>
<dbReference type="Pfam" id="PF04750">
    <property type="entry name" value="Far-17a_AIG1"/>
    <property type="match status" value="1"/>
</dbReference>
<comment type="subcellular location">
    <subcellularLocation>
        <location evidence="1">Endomembrane system</location>
        <topology evidence="1">Multi-pass membrane protein</topology>
    </subcellularLocation>
</comment>
<organism evidence="6 7">
    <name type="scientific">Loktanella fryxellensis</name>
    <dbReference type="NCBI Taxonomy" id="245187"/>
    <lineage>
        <taxon>Bacteria</taxon>
        <taxon>Pseudomonadati</taxon>
        <taxon>Pseudomonadota</taxon>
        <taxon>Alphaproteobacteria</taxon>
        <taxon>Rhodobacterales</taxon>
        <taxon>Roseobacteraceae</taxon>
        <taxon>Loktanella</taxon>
    </lineage>
</organism>
<dbReference type="RefSeq" id="WP_089905497.1">
    <property type="nucleotide sequence ID" value="NZ_FOCI01000032.1"/>
</dbReference>
<feature type="transmembrane region" description="Helical" evidence="5">
    <location>
        <begin position="183"/>
        <end position="207"/>
    </location>
</feature>
<feature type="transmembrane region" description="Helical" evidence="5">
    <location>
        <begin position="133"/>
        <end position="150"/>
    </location>
</feature>
<gene>
    <name evidence="6" type="ORF">SAMN04488003_13222</name>
</gene>
<name>A0A1H8J376_9RHOB</name>
<keyword evidence="2 5" id="KW-0812">Transmembrane</keyword>
<feature type="transmembrane region" description="Helical" evidence="5">
    <location>
        <begin position="38"/>
        <end position="57"/>
    </location>
</feature>
<evidence type="ECO:0000256" key="2">
    <source>
        <dbReference type="ARBA" id="ARBA00022692"/>
    </source>
</evidence>
<evidence type="ECO:0000256" key="1">
    <source>
        <dbReference type="ARBA" id="ARBA00004127"/>
    </source>
</evidence>
<dbReference type="GO" id="GO:0012505">
    <property type="term" value="C:endomembrane system"/>
    <property type="evidence" value="ECO:0007669"/>
    <property type="project" value="UniProtKB-SubCell"/>
</dbReference>
<dbReference type="EMBL" id="FOCI01000032">
    <property type="protein sequence ID" value="SEN75109.1"/>
    <property type="molecule type" value="Genomic_DNA"/>
</dbReference>
<dbReference type="GO" id="GO:0016020">
    <property type="term" value="C:membrane"/>
    <property type="evidence" value="ECO:0007669"/>
    <property type="project" value="InterPro"/>
</dbReference>
<evidence type="ECO:0000313" key="6">
    <source>
        <dbReference type="EMBL" id="SEN75109.1"/>
    </source>
</evidence>
<keyword evidence="7" id="KW-1185">Reference proteome</keyword>